<dbReference type="GO" id="GO:0004134">
    <property type="term" value="F:4-alpha-glucanotransferase activity"/>
    <property type="evidence" value="ECO:0007669"/>
    <property type="project" value="UniProtKB-EC"/>
</dbReference>
<dbReference type="PANTHER" id="PTHR32438:SF5">
    <property type="entry name" value="4-ALPHA-GLUCANOTRANSFERASE DPE1, CHLOROPLASTIC_AMYLOPLASTIC"/>
    <property type="match status" value="1"/>
</dbReference>
<gene>
    <name evidence="9" type="ordered locus">Pisl_1316</name>
</gene>
<dbReference type="HOGENOM" id="CLU_014132_1_0_2"/>
<evidence type="ECO:0000256" key="2">
    <source>
        <dbReference type="ARBA" id="ARBA00005684"/>
    </source>
</evidence>
<name>A1RU47_PYRIL</name>
<dbReference type="Proteomes" id="UP000002595">
    <property type="component" value="Chromosome"/>
</dbReference>
<keyword evidence="6" id="KW-0119">Carbohydrate metabolism</keyword>
<evidence type="ECO:0000256" key="4">
    <source>
        <dbReference type="ARBA" id="ARBA00022676"/>
    </source>
</evidence>
<dbReference type="GO" id="GO:0005975">
    <property type="term" value="P:carbohydrate metabolic process"/>
    <property type="evidence" value="ECO:0007669"/>
    <property type="project" value="InterPro"/>
</dbReference>
<comment type="catalytic activity">
    <reaction evidence="1">
        <text>Transfers a segment of a (1-&gt;4)-alpha-D-glucan to a new position in an acceptor, which may be glucose or a (1-&gt;4)-alpha-D-glucan.</text>
        <dbReference type="EC" id="2.4.1.25"/>
    </reaction>
</comment>
<dbReference type="EC" id="2.4.1.25" evidence="3"/>
<dbReference type="NCBIfam" id="TIGR00217">
    <property type="entry name" value="malQ"/>
    <property type="match status" value="1"/>
</dbReference>
<keyword evidence="10" id="KW-1185">Reference proteome</keyword>
<dbReference type="GeneID" id="4617233"/>
<dbReference type="eggNOG" id="arCOG04681">
    <property type="taxonomic scope" value="Archaea"/>
</dbReference>
<dbReference type="NCBIfam" id="NF011080">
    <property type="entry name" value="PRK14508.1-3"/>
    <property type="match status" value="1"/>
</dbReference>
<dbReference type="EMBL" id="CP000504">
    <property type="protein sequence ID" value="ABL88479.1"/>
    <property type="molecule type" value="Genomic_DNA"/>
</dbReference>
<reference evidence="9" key="1">
    <citation type="submission" date="2006-12" db="EMBL/GenBank/DDBJ databases">
        <title>Complete sequence of Pyrobaculum islandicum DSM 4184.</title>
        <authorList>
            <person name="Copeland A."/>
            <person name="Lucas S."/>
            <person name="Lapidus A."/>
            <person name="Barry K."/>
            <person name="Detter J.C."/>
            <person name="Glavina del Rio T."/>
            <person name="Dalin E."/>
            <person name="Tice H."/>
            <person name="Pitluck S."/>
            <person name="Meincke L."/>
            <person name="Brettin T."/>
            <person name="Bruce D."/>
            <person name="Han C."/>
            <person name="Tapia R."/>
            <person name="Gilna P."/>
            <person name="Schmutz J."/>
            <person name="Larimer F."/>
            <person name="Land M."/>
            <person name="Hauser L."/>
            <person name="Kyrpides N."/>
            <person name="Mikhailova N."/>
            <person name="Cozen A.E."/>
            <person name="Fitz-Gibbon S.T."/>
            <person name="House C.H."/>
            <person name="Saltikov C."/>
            <person name="Lowe T."/>
            <person name="Richardson P."/>
        </authorList>
    </citation>
    <scope>NUCLEOTIDE SEQUENCE [LARGE SCALE GENOMIC DNA]</scope>
    <source>
        <strain evidence="9">DSM 4184</strain>
    </source>
</reference>
<dbReference type="Gene3D" id="3.20.20.80">
    <property type="entry name" value="Glycosidases"/>
    <property type="match status" value="1"/>
</dbReference>
<evidence type="ECO:0000256" key="7">
    <source>
        <dbReference type="ARBA" id="ARBA00031423"/>
    </source>
</evidence>
<sequence length="479" mass="55634">MLRGFGVLLHISSLPGGCLAGDLGPSAYKFAEFLSKAEATYWQILPLSHTLPEYDDSPYSAVSLLAGNPALISLEKMAQDGLLVRSPPKCPSVERTSFAESWELKRRYVEEAFETKLGWRDYEEFIAENSWWLESYGRYMALRETFRVPWIQWPEWARRLNTPLPPKLAKLAEFYKYVQYVFWRQWDDLKRYVNSLGIFIIGDLPIYPALDSADVWEGRRYFKLAPDGTPLYVSGVPPDYYSPTGQLWGTPVYNWEELRRDRYVWWTRRLTRMLSLFDYLRLDHFRGYVSYWEVPYGEPTAVRGRWAPGPGEELFKAVEETLPRLIAEDLGFITPDVVELRRRLGIPGMRVLQFAWDGNPANEHKPHNYERNLVAYTGTHDNNTIVGWWREETTPRSRREALAYIGGCGREINWCFIRLLFSTVADVAVVPIQDVLGLGSEARINKPGTLRGNWKWKLAKDPPINFAVRLRRLAKLYGR</sequence>
<dbReference type="KEGG" id="pis:Pisl_1316"/>
<protein>
    <recommendedName>
        <fullName evidence="3">4-alpha-glucanotransferase</fullName>
        <ecNumber evidence="3">2.4.1.25</ecNumber>
    </recommendedName>
    <alternativeName>
        <fullName evidence="7">Amylomaltase</fullName>
    </alternativeName>
    <alternativeName>
        <fullName evidence="8">Disproportionating enzyme</fullName>
    </alternativeName>
</protein>
<evidence type="ECO:0000256" key="6">
    <source>
        <dbReference type="ARBA" id="ARBA00023277"/>
    </source>
</evidence>
<evidence type="ECO:0000256" key="5">
    <source>
        <dbReference type="ARBA" id="ARBA00022679"/>
    </source>
</evidence>
<dbReference type="CAZy" id="GH77">
    <property type="family name" value="Glycoside Hydrolase Family 77"/>
</dbReference>
<dbReference type="InterPro" id="IPR003385">
    <property type="entry name" value="Glyco_hydro_77"/>
</dbReference>
<dbReference type="RefSeq" id="WP_011763054.1">
    <property type="nucleotide sequence ID" value="NC_008701.1"/>
</dbReference>
<dbReference type="AlphaFoldDB" id="A1RU47"/>
<keyword evidence="5 9" id="KW-0808">Transferase</keyword>
<organism evidence="9 10">
    <name type="scientific">Pyrobaculum islandicum (strain DSM 4184 / JCM 9189 / GEO3)</name>
    <dbReference type="NCBI Taxonomy" id="384616"/>
    <lineage>
        <taxon>Archaea</taxon>
        <taxon>Thermoproteota</taxon>
        <taxon>Thermoprotei</taxon>
        <taxon>Thermoproteales</taxon>
        <taxon>Thermoproteaceae</taxon>
        <taxon>Pyrobaculum</taxon>
    </lineage>
</organism>
<evidence type="ECO:0000256" key="1">
    <source>
        <dbReference type="ARBA" id="ARBA00000439"/>
    </source>
</evidence>
<dbReference type="PANTHER" id="PTHR32438">
    <property type="entry name" value="4-ALPHA-GLUCANOTRANSFERASE DPE1, CHLOROPLASTIC/AMYLOPLASTIC"/>
    <property type="match status" value="1"/>
</dbReference>
<keyword evidence="4 9" id="KW-0328">Glycosyltransferase</keyword>
<dbReference type="Pfam" id="PF02446">
    <property type="entry name" value="Glyco_hydro_77"/>
    <property type="match status" value="1"/>
</dbReference>
<evidence type="ECO:0000313" key="10">
    <source>
        <dbReference type="Proteomes" id="UP000002595"/>
    </source>
</evidence>
<dbReference type="STRING" id="384616.Pisl_1316"/>
<accession>A1RU47</accession>
<dbReference type="OrthoDB" id="104697at2157"/>
<dbReference type="SUPFAM" id="SSF51445">
    <property type="entry name" value="(Trans)glycosidases"/>
    <property type="match status" value="1"/>
</dbReference>
<evidence type="ECO:0000256" key="8">
    <source>
        <dbReference type="ARBA" id="ARBA00031501"/>
    </source>
</evidence>
<proteinExistence type="inferred from homology"/>
<evidence type="ECO:0000256" key="3">
    <source>
        <dbReference type="ARBA" id="ARBA00012560"/>
    </source>
</evidence>
<dbReference type="InterPro" id="IPR017853">
    <property type="entry name" value="GH"/>
</dbReference>
<evidence type="ECO:0000313" key="9">
    <source>
        <dbReference type="EMBL" id="ABL88479.1"/>
    </source>
</evidence>
<comment type="similarity">
    <text evidence="2">Belongs to the disproportionating enzyme family.</text>
</comment>